<dbReference type="Proteomes" id="UP000681720">
    <property type="component" value="Unassembled WGS sequence"/>
</dbReference>
<evidence type="ECO:0000313" key="2">
    <source>
        <dbReference type="EMBL" id="CAF4193976.1"/>
    </source>
</evidence>
<name>A0A8S2RXF4_9BILA</name>
<reference evidence="2" key="1">
    <citation type="submission" date="2021-02" db="EMBL/GenBank/DDBJ databases">
        <authorList>
            <person name="Nowell W R."/>
        </authorList>
    </citation>
    <scope>NUCLEOTIDE SEQUENCE</scope>
</reference>
<accession>A0A8S2RXF4</accession>
<evidence type="ECO:0000313" key="4">
    <source>
        <dbReference type="Proteomes" id="UP000676336"/>
    </source>
</evidence>
<dbReference type="EMBL" id="CAJOBJ010246688">
    <property type="protein sequence ID" value="CAF5086434.1"/>
    <property type="molecule type" value="Genomic_DNA"/>
</dbReference>
<dbReference type="AlphaFoldDB" id="A0A8S2RXF4"/>
<feature type="non-terminal residue" evidence="2">
    <location>
        <position position="36"/>
    </location>
</feature>
<comment type="caution">
    <text evidence="2">The sequence shown here is derived from an EMBL/GenBank/DDBJ whole genome shotgun (WGS) entry which is preliminary data.</text>
</comment>
<dbReference type="EMBL" id="CAJOBI010017295">
    <property type="protein sequence ID" value="CAF4193976.1"/>
    <property type="molecule type" value="Genomic_DNA"/>
</dbReference>
<organism evidence="2 4">
    <name type="scientific">Rotaria magnacalcarata</name>
    <dbReference type="NCBI Taxonomy" id="392030"/>
    <lineage>
        <taxon>Eukaryota</taxon>
        <taxon>Metazoa</taxon>
        <taxon>Spiralia</taxon>
        <taxon>Gnathifera</taxon>
        <taxon>Rotifera</taxon>
        <taxon>Eurotatoria</taxon>
        <taxon>Bdelloidea</taxon>
        <taxon>Philodinida</taxon>
        <taxon>Philodinidae</taxon>
        <taxon>Rotaria</taxon>
    </lineage>
</organism>
<evidence type="ECO:0000256" key="1">
    <source>
        <dbReference type="SAM" id="MobiDB-lite"/>
    </source>
</evidence>
<protein>
    <submittedName>
        <fullName evidence="2">Uncharacterized protein</fullName>
    </submittedName>
</protein>
<dbReference type="Proteomes" id="UP000676336">
    <property type="component" value="Unassembled WGS sequence"/>
</dbReference>
<feature type="compositionally biased region" description="Acidic residues" evidence="1">
    <location>
        <begin position="13"/>
        <end position="36"/>
    </location>
</feature>
<feature type="region of interest" description="Disordered" evidence="1">
    <location>
        <begin position="1"/>
        <end position="36"/>
    </location>
</feature>
<gene>
    <name evidence="3" type="ORF">GIL414_LOCUS61997</name>
    <name evidence="2" type="ORF">SMN809_LOCUS21590</name>
</gene>
<sequence length="36" mass="4159">MMNDYSSQLSNIGDEEFELADDDDDDERADDLNMDD</sequence>
<proteinExistence type="predicted"/>
<feature type="compositionally biased region" description="Polar residues" evidence="1">
    <location>
        <begin position="1"/>
        <end position="11"/>
    </location>
</feature>
<evidence type="ECO:0000313" key="3">
    <source>
        <dbReference type="EMBL" id="CAF5086434.1"/>
    </source>
</evidence>